<dbReference type="Gene3D" id="3.40.50.1010">
    <property type="entry name" value="5'-nuclease"/>
    <property type="match status" value="1"/>
</dbReference>
<gene>
    <name evidence="8" type="primary">vapC_5</name>
    <name evidence="6" type="synonym">vapC</name>
    <name evidence="8" type="ORF">Pla175_08880</name>
</gene>
<keyword evidence="3 6" id="KW-0479">Metal-binding</keyword>
<dbReference type="GO" id="GO:0016787">
    <property type="term" value="F:hydrolase activity"/>
    <property type="evidence" value="ECO:0007669"/>
    <property type="project" value="UniProtKB-KW"/>
</dbReference>
<dbReference type="GO" id="GO:0004540">
    <property type="term" value="F:RNA nuclease activity"/>
    <property type="evidence" value="ECO:0007669"/>
    <property type="project" value="InterPro"/>
</dbReference>
<protein>
    <recommendedName>
        <fullName evidence="6">Ribonuclease VapC</fullName>
        <shortName evidence="6">RNase VapC</shortName>
        <ecNumber evidence="6">3.1.-.-</ecNumber>
    </recommendedName>
    <alternativeName>
        <fullName evidence="6">Toxin VapC</fullName>
    </alternativeName>
</protein>
<organism evidence="8 9">
    <name type="scientific">Pirellulimonas nuda</name>
    <dbReference type="NCBI Taxonomy" id="2528009"/>
    <lineage>
        <taxon>Bacteria</taxon>
        <taxon>Pseudomonadati</taxon>
        <taxon>Planctomycetota</taxon>
        <taxon>Planctomycetia</taxon>
        <taxon>Pirellulales</taxon>
        <taxon>Lacipirellulaceae</taxon>
        <taxon>Pirellulimonas</taxon>
    </lineage>
</organism>
<dbReference type="InterPro" id="IPR029060">
    <property type="entry name" value="PIN-like_dom_sf"/>
</dbReference>
<dbReference type="GO" id="GO:0000287">
    <property type="term" value="F:magnesium ion binding"/>
    <property type="evidence" value="ECO:0007669"/>
    <property type="project" value="UniProtKB-UniRule"/>
</dbReference>
<keyword evidence="4 6" id="KW-0378">Hydrolase</keyword>
<dbReference type="RefSeq" id="WP_197527264.1">
    <property type="nucleotide sequence ID" value="NZ_CP036291.1"/>
</dbReference>
<feature type="domain" description="PIN" evidence="7">
    <location>
        <begin position="5"/>
        <end position="122"/>
    </location>
</feature>
<dbReference type="Proteomes" id="UP000317429">
    <property type="component" value="Chromosome"/>
</dbReference>
<keyword evidence="5 6" id="KW-0460">Magnesium</keyword>
<dbReference type="HAMAP" id="MF_00265">
    <property type="entry name" value="VapC_Nob1"/>
    <property type="match status" value="1"/>
</dbReference>
<proteinExistence type="inferred from homology"/>
<dbReference type="PANTHER" id="PTHR35901">
    <property type="entry name" value="RIBONUCLEASE VAPC3"/>
    <property type="match status" value="1"/>
</dbReference>
<comment type="similarity">
    <text evidence="6">Belongs to the PINc/VapC protein family.</text>
</comment>
<comment type="function">
    <text evidence="6">Toxic component of a toxin-antitoxin (TA) system. An RNase.</text>
</comment>
<dbReference type="InterPro" id="IPR044153">
    <property type="entry name" value="PIN_Pae0151-like"/>
</dbReference>
<keyword evidence="9" id="KW-1185">Reference proteome</keyword>
<evidence type="ECO:0000313" key="8">
    <source>
        <dbReference type="EMBL" id="QDU87526.1"/>
    </source>
</evidence>
<dbReference type="InterPro" id="IPR002716">
    <property type="entry name" value="PIN_dom"/>
</dbReference>
<dbReference type="EC" id="3.1.-.-" evidence="6"/>
<dbReference type="Pfam" id="PF01850">
    <property type="entry name" value="PIN"/>
    <property type="match status" value="1"/>
</dbReference>
<dbReference type="AlphaFoldDB" id="A0A518D7T6"/>
<accession>A0A518D7T6</accession>
<keyword evidence="8" id="KW-0255">Endonuclease</keyword>
<dbReference type="InterPro" id="IPR022907">
    <property type="entry name" value="VapC_family"/>
</dbReference>
<evidence type="ECO:0000256" key="2">
    <source>
        <dbReference type="ARBA" id="ARBA00022722"/>
    </source>
</evidence>
<reference evidence="8 9" key="1">
    <citation type="submission" date="2019-02" db="EMBL/GenBank/DDBJ databases">
        <title>Deep-cultivation of Planctomycetes and their phenomic and genomic characterization uncovers novel biology.</title>
        <authorList>
            <person name="Wiegand S."/>
            <person name="Jogler M."/>
            <person name="Boedeker C."/>
            <person name="Pinto D."/>
            <person name="Vollmers J."/>
            <person name="Rivas-Marin E."/>
            <person name="Kohn T."/>
            <person name="Peeters S.H."/>
            <person name="Heuer A."/>
            <person name="Rast P."/>
            <person name="Oberbeckmann S."/>
            <person name="Bunk B."/>
            <person name="Jeske O."/>
            <person name="Meyerdierks A."/>
            <person name="Storesund J.E."/>
            <person name="Kallscheuer N."/>
            <person name="Luecker S."/>
            <person name="Lage O.M."/>
            <person name="Pohl T."/>
            <person name="Merkel B.J."/>
            <person name="Hornburger P."/>
            <person name="Mueller R.-W."/>
            <person name="Bruemmer F."/>
            <person name="Labrenz M."/>
            <person name="Spormann A.M."/>
            <person name="Op den Camp H."/>
            <person name="Overmann J."/>
            <person name="Amann R."/>
            <person name="Jetten M.S.M."/>
            <person name="Mascher T."/>
            <person name="Medema M.H."/>
            <person name="Devos D.P."/>
            <person name="Kaster A.-K."/>
            <person name="Ovreas L."/>
            <person name="Rohde M."/>
            <person name="Galperin M.Y."/>
            <person name="Jogler C."/>
        </authorList>
    </citation>
    <scope>NUCLEOTIDE SEQUENCE [LARGE SCALE GENOMIC DNA]</scope>
    <source>
        <strain evidence="8 9">Pla175</strain>
    </source>
</reference>
<dbReference type="CDD" id="cd09873">
    <property type="entry name" value="PIN_Pae0151-like"/>
    <property type="match status" value="1"/>
</dbReference>
<keyword evidence="6" id="KW-0800">Toxin</keyword>
<evidence type="ECO:0000259" key="7">
    <source>
        <dbReference type="Pfam" id="PF01850"/>
    </source>
</evidence>
<dbReference type="InterPro" id="IPR051619">
    <property type="entry name" value="TypeII_TA_RNase_PINc/VapC"/>
</dbReference>
<evidence type="ECO:0000256" key="4">
    <source>
        <dbReference type="ARBA" id="ARBA00022801"/>
    </source>
</evidence>
<keyword evidence="2 6" id="KW-0540">Nuclease</keyword>
<dbReference type="PANTHER" id="PTHR35901:SF1">
    <property type="entry name" value="EXONUCLEASE VAPC9"/>
    <property type="match status" value="1"/>
</dbReference>
<keyword evidence="1 6" id="KW-1277">Toxin-antitoxin system</keyword>
<feature type="binding site" evidence="6">
    <location>
        <position position="99"/>
    </location>
    <ligand>
        <name>Mg(2+)</name>
        <dbReference type="ChEBI" id="CHEBI:18420"/>
    </ligand>
</feature>
<dbReference type="GO" id="GO:0090729">
    <property type="term" value="F:toxin activity"/>
    <property type="evidence" value="ECO:0007669"/>
    <property type="project" value="UniProtKB-KW"/>
</dbReference>
<comment type="cofactor">
    <cofactor evidence="6">
        <name>Mg(2+)</name>
        <dbReference type="ChEBI" id="CHEBI:18420"/>
    </cofactor>
</comment>
<sequence length="139" mass="15408">MNRLVIDASVLVKLFIEEVGSRSAALTVRKADALFAPDLLWPETGNILWKYCRRGELEAHEADAVLDEMLRMPIEIVEGQRLIRAAVKIATATDRTAYDCLYVAAAIEVDATLVTADERLCHALEGSPFAERVRPIGKK</sequence>
<name>A0A518D7T6_9BACT</name>
<evidence type="ECO:0000256" key="6">
    <source>
        <dbReference type="HAMAP-Rule" id="MF_00265"/>
    </source>
</evidence>
<evidence type="ECO:0000256" key="1">
    <source>
        <dbReference type="ARBA" id="ARBA00022649"/>
    </source>
</evidence>
<dbReference type="SUPFAM" id="SSF88723">
    <property type="entry name" value="PIN domain-like"/>
    <property type="match status" value="1"/>
</dbReference>
<evidence type="ECO:0000313" key="9">
    <source>
        <dbReference type="Proteomes" id="UP000317429"/>
    </source>
</evidence>
<feature type="binding site" evidence="6">
    <location>
        <position position="7"/>
    </location>
    <ligand>
        <name>Mg(2+)</name>
        <dbReference type="ChEBI" id="CHEBI:18420"/>
    </ligand>
</feature>
<evidence type="ECO:0000256" key="3">
    <source>
        <dbReference type="ARBA" id="ARBA00022723"/>
    </source>
</evidence>
<dbReference type="GO" id="GO:0004519">
    <property type="term" value="F:endonuclease activity"/>
    <property type="evidence" value="ECO:0007669"/>
    <property type="project" value="UniProtKB-KW"/>
</dbReference>
<dbReference type="EMBL" id="CP036291">
    <property type="protein sequence ID" value="QDU87526.1"/>
    <property type="molecule type" value="Genomic_DNA"/>
</dbReference>
<evidence type="ECO:0000256" key="5">
    <source>
        <dbReference type="ARBA" id="ARBA00022842"/>
    </source>
</evidence>
<dbReference type="KEGG" id="pnd:Pla175_08880"/>